<gene>
    <name evidence="1" type="ORF">AVEN_40680_1</name>
</gene>
<reference evidence="1 2" key="1">
    <citation type="journal article" date="2019" name="Sci. Rep.">
        <title>Orb-weaving spider Araneus ventricosus genome elucidates the spidroin gene catalogue.</title>
        <authorList>
            <person name="Kono N."/>
            <person name="Nakamura H."/>
            <person name="Ohtoshi R."/>
            <person name="Moran D.A.P."/>
            <person name="Shinohara A."/>
            <person name="Yoshida Y."/>
            <person name="Fujiwara M."/>
            <person name="Mori M."/>
            <person name="Tomita M."/>
            <person name="Arakawa K."/>
        </authorList>
    </citation>
    <scope>NUCLEOTIDE SEQUENCE [LARGE SCALE GENOMIC DNA]</scope>
</reference>
<organism evidence="1 2">
    <name type="scientific">Araneus ventricosus</name>
    <name type="common">Orbweaver spider</name>
    <name type="synonym">Epeira ventricosa</name>
    <dbReference type="NCBI Taxonomy" id="182803"/>
    <lineage>
        <taxon>Eukaryota</taxon>
        <taxon>Metazoa</taxon>
        <taxon>Ecdysozoa</taxon>
        <taxon>Arthropoda</taxon>
        <taxon>Chelicerata</taxon>
        <taxon>Arachnida</taxon>
        <taxon>Araneae</taxon>
        <taxon>Araneomorphae</taxon>
        <taxon>Entelegynae</taxon>
        <taxon>Araneoidea</taxon>
        <taxon>Araneidae</taxon>
        <taxon>Araneus</taxon>
    </lineage>
</organism>
<comment type="caution">
    <text evidence="1">The sequence shown here is derived from an EMBL/GenBank/DDBJ whole genome shotgun (WGS) entry which is preliminary data.</text>
</comment>
<proteinExistence type="predicted"/>
<protein>
    <submittedName>
        <fullName evidence="1">Uncharacterized protein</fullName>
    </submittedName>
</protein>
<accession>A0A4Y2L1X9</accession>
<evidence type="ECO:0000313" key="1">
    <source>
        <dbReference type="EMBL" id="GBN07783.1"/>
    </source>
</evidence>
<keyword evidence="2" id="KW-1185">Reference proteome</keyword>
<name>A0A4Y2L1X9_ARAVE</name>
<evidence type="ECO:0000313" key="2">
    <source>
        <dbReference type="Proteomes" id="UP000499080"/>
    </source>
</evidence>
<dbReference type="EMBL" id="BGPR01005188">
    <property type="protein sequence ID" value="GBN07783.1"/>
    <property type="molecule type" value="Genomic_DNA"/>
</dbReference>
<dbReference type="Proteomes" id="UP000499080">
    <property type="component" value="Unassembled WGS sequence"/>
</dbReference>
<sequence>MRGFKAALRPISHHWRERSSKMGSETWSTDMTNARIFTAIMATSNGWYLQVGTHAISSPIWLPEESSGLVPLATHRLDRLRHGKRFA</sequence>
<dbReference type="AlphaFoldDB" id="A0A4Y2L1X9"/>